<dbReference type="InterPro" id="IPR050707">
    <property type="entry name" value="HTH_MetabolicPath_Reg"/>
</dbReference>
<dbReference type="Gene3D" id="3.30.450.40">
    <property type="match status" value="1"/>
</dbReference>
<dbReference type="SUPFAM" id="SSF46785">
    <property type="entry name" value="Winged helix' DNA-binding domain"/>
    <property type="match status" value="1"/>
</dbReference>
<dbReference type="InterPro" id="IPR029016">
    <property type="entry name" value="GAF-like_dom_sf"/>
</dbReference>
<dbReference type="GO" id="GO:0045892">
    <property type="term" value="P:negative regulation of DNA-templated transcription"/>
    <property type="evidence" value="ECO:0007669"/>
    <property type="project" value="TreeGrafter"/>
</dbReference>
<dbReference type="Pfam" id="PF08450">
    <property type="entry name" value="SGL"/>
    <property type="match status" value="1"/>
</dbReference>
<evidence type="ECO:0000256" key="1">
    <source>
        <dbReference type="ARBA" id="ARBA00023015"/>
    </source>
</evidence>
<keyword evidence="2" id="KW-0238">DNA-binding</keyword>
<accession>A0A1T5H6N5</accession>
<dbReference type="Pfam" id="PF01614">
    <property type="entry name" value="IclR_C"/>
    <property type="match status" value="1"/>
</dbReference>
<evidence type="ECO:0000259" key="4">
    <source>
        <dbReference type="PROSITE" id="PS51077"/>
    </source>
</evidence>
<evidence type="ECO:0000313" key="6">
    <source>
        <dbReference type="EMBL" id="SKC16269.1"/>
    </source>
</evidence>
<dbReference type="GO" id="GO:0003700">
    <property type="term" value="F:DNA-binding transcription factor activity"/>
    <property type="evidence" value="ECO:0007669"/>
    <property type="project" value="TreeGrafter"/>
</dbReference>
<evidence type="ECO:0000313" key="7">
    <source>
        <dbReference type="Proteomes" id="UP000190130"/>
    </source>
</evidence>
<feature type="domain" description="HTH iclR-type" evidence="4">
    <location>
        <begin position="25"/>
        <end position="87"/>
    </location>
</feature>
<dbReference type="InterPro" id="IPR013658">
    <property type="entry name" value="SGL"/>
</dbReference>
<protein>
    <submittedName>
        <fullName evidence="6">Transcriptional regulator, IclR family</fullName>
    </submittedName>
</protein>
<sequence length="546" mass="58396">MVEPQADAIRWMPDDRSDQPAVAGTALIGKAFRLIDLIAAAPGQISAAELAVATGWPKATLYRILASVTAHGFVRLDPQSQGYTLGYRLLELAQNVWVAPDLATVASVELQRLRDMTGETAYLAVPHDGTVLALGKFESPHDIRSAARLGVRKPLHCTSQGKAILAFLPESEAEALLGQEPLERFTPQTITDPKTLMAQLRIVRARGYSVEDQEILPGNRCVGAPVFDSSGRPIAAISVAGPVYRLTSERVAQLGPEIANVARNIGLGLKGAPARQSQAGMPWQPHDPHGKPVFYGAHPVWDPERSSLVWADRLGPTLYITSEGRTATIRPEPGAPIDGLAVTPEGDVILLLGGRVLKISKQECVLDRTVPTLAGATAMATDAAGQPWVAVYQGDETRIGRIGADGTFEVAWALRKRIGALAWSQASGTLFASDPQNGTIYLFGREAAAPRLFTRIPPVSGEPRSLAVDTDDRLWVGLYDGWSIARLTPDGEIERVLPLPVPRPTGLAFGGEGKVYVATARIDLAREVLEKAPLSGHLLVAQTGKG</sequence>
<dbReference type="InterPro" id="IPR005471">
    <property type="entry name" value="Tscrpt_reg_IclR_N"/>
</dbReference>
<gene>
    <name evidence="6" type="ORF">SAMN05660750_04933</name>
</gene>
<feature type="domain" description="IclR-ED" evidence="5">
    <location>
        <begin position="88"/>
        <end position="271"/>
    </location>
</feature>
<evidence type="ECO:0000256" key="3">
    <source>
        <dbReference type="ARBA" id="ARBA00023163"/>
    </source>
</evidence>
<organism evidence="6 7">
    <name type="scientific">Bosea thiooxidans</name>
    <dbReference type="NCBI Taxonomy" id="53254"/>
    <lineage>
        <taxon>Bacteria</taxon>
        <taxon>Pseudomonadati</taxon>
        <taxon>Pseudomonadota</taxon>
        <taxon>Alphaproteobacteria</taxon>
        <taxon>Hyphomicrobiales</taxon>
        <taxon>Boseaceae</taxon>
        <taxon>Bosea</taxon>
    </lineage>
</organism>
<dbReference type="Gene3D" id="2.120.10.30">
    <property type="entry name" value="TolB, C-terminal domain"/>
    <property type="match status" value="1"/>
</dbReference>
<dbReference type="InterPro" id="IPR036388">
    <property type="entry name" value="WH-like_DNA-bd_sf"/>
</dbReference>
<name>A0A1T5H6N5_9HYPH</name>
<dbReference type="InterPro" id="IPR036390">
    <property type="entry name" value="WH_DNA-bd_sf"/>
</dbReference>
<dbReference type="AlphaFoldDB" id="A0A1T5H6N5"/>
<dbReference type="PROSITE" id="PS51077">
    <property type="entry name" value="HTH_ICLR"/>
    <property type="match status" value="1"/>
</dbReference>
<dbReference type="Proteomes" id="UP000190130">
    <property type="component" value="Unassembled WGS sequence"/>
</dbReference>
<dbReference type="GO" id="GO:0003677">
    <property type="term" value="F:DNA binding"/>
    <property type="evidence" value="ECO:0007669"/>
    <property type="project" value="UniProtKB-KW"/>
</dbReference>
<keyword evidence="3" id="KW-0804">Transcription</keyword>
<dbReference type="EMBL" id="FUYX01000023">
    <property type="protein sequence ID" value="SKC16269.1"/>
    <property type="molecule type" value="Genomic_DNA"/>
</dbReference>
<dbReference type="SMART" id="SM00346">
    <property type="entry name" value="HTH_ICLR"/>
    <property type="match status" value="1"/>
</dbReference>
<dbReference type="SUPFAM" id="SSF63829">
    <property type="entry name" value="Calcium-dependent phosphotriesterase"/>
    <property type="match status" value="1"/>
</dbReference>
<dbReference type="PANTHER" id="PTHR30136">
    <property type="entry name" value="HELIX-TURN-HELIX TRANSCRIPTIONAL REGULATOR, ICLR FAMILY"/>
    <property type="match status" value="1"/>
</dbReference>
<evidence type="ECO:0000256" key="2">
    <source>
        <dbReference type="ARBA" id="ARBA00023125"/>
    </source>
</evidence>
<reference evidence="6 7" key="1">
    <citation type="submission" date="2017-02" db="EMBL/GenBank/DDBJ databases">
        <authorList>
            <person name="Peterson S.W."/>
        </authorList>
    </citation>
    <scope>NUCLEOTIDE SEQUENCE [LARGE SCALE GENOMIC DNA]</scope>
    <source>
        <strain evidence="6 7">DSM 9653</strain>
    </source>
</reference>
<dbReference type="Pfam" id="PF09339">
    <property type="entry name" value="HTH_IclR"/>
    <property type="match status" value="1"/>
</dbReference>
<dbReference type="InterPro" id="IPR011042">
    <property type="entry name" value="6-blade_b-propeller_TolB-like"/>
</dbReference>
<proteinExistence type="predicted"/>
<dbReference type="InterPro" id="IPR014757">
    <property type="entry name" value="Tscrpt_reg_IclR_C"/>
</dbReference>
<evidence type="ECO:0000259" key="5">
    <source>
        <dbReference type="PROSITE" id="PS51078"/>
    </source>
</evidence>
<dbReference type="PANTHER" id="PTHR30136:SF24">
    <property type="entry name" value="HTH-TYPE TRANSCRIPTIONAL REPRESSOR ALLR"/>
    <property type="match status" value="1"/>
</dbReference>
<dbReference type="PROSITE" id="PS51078">
    <property type="entry name" value="ICLR_ED"/>
    <property type="match status" value="1"/>
</dbReference>
<keyword evidence="1" id="KW-0805">Transcription regulation</keyword>
<dbReference type="Gene3D" id="1.10.10.10">
    <property type="entry name" value="Winged helix-like DNA-binding domain superfamily/Winged helix DNA-binding domain"/>
    <property type="match status" value="1"/>
</dbReference>
<dbReference type="SUPFAM" id="SSF55781">
    <property type="entry name" value="GAF domain-like"/>
    <property type="match status" value="1"/>
</dbReference>